<dbReference type="EMBL" id="CM046395">
    <property type="protein sequence ID" value="KAI8541877.1"/>
    <property type="molecule type" value="Genomic_DNA"/>
</dbReference>
<sequence length="156" mass="17591">MPRERESRLILALKSKRDQKSTAIVDPALAVEKVRSDMRFEPSDARSMFCAVSCPKICISYPRSPVLRQRRSAPTRLRVSASLSNPSGAQVEYTPWLIVGLGNPGNKYHGTRHNYRFDRRSTSSVGKTSSLHEFHWRIGWFSAFAFNTCATGKCPT</sequence>
<name>A0ACC0MMX7_RHOML</name>
<evidence type="ECO:0000313" key="1">
    <source>
        <dbReference type="EMBL" id="KAI8541877.1"/>
    </source>
</evidence>
<evidence type="ECO:0000313" key="2">
    <source>
        <dbReference type="Proteomes" id="UP001062846"/>
    </source>
</evidence>
<accession>A0ACC0MMX7</accession>
<comment type="caution">
    <text evidence="1">The sequence shown here is derived from an EMBL/GenBank/DDBJ whole genome shotgun (WGS) entry which is preliminary data.</text>
</comment>
<gene>
    <name evidence="1" type="ORF">RHMOL_Rhmol08G0095100</name>
</gene>
<reference evidence="1" key="1">
    <citation type="submission" date="2022-02" db="EMBL/GenBank/DDBJ databases">
        <title>Plant Genome Project.</title>
        <authorList>
            <person name="Zhang R.-G."/>
        </authorList>
    </citation>
    <scope>NUCLEOTIDE SEQUENCE</scope>
    <source>
        <strain evidence="1">AT1</strain>
    </source>
</reference>
<keyword evidence="2" id="KW-1185">Reference proteome</keyword>
<organism evidence="1 2">
    <name type="scientific">Rhododendron molle</name>
    <name type="common">Chinese azalea</name>
    <name type="synonym">Azalea mollis</name>
    <dbReference type="NCBI Taxonomy" id="49168"/>
    <lineage>
        <taxon>Eukaryota</taxon>
        <taxon>Viridiplantae</taxon>
        <taxon>Streptophyta</taxon>
        <taxon>Embryophyta</taxon>
        <taxon>Tracheophyta</taxon>
        <taxon>Spermatophyta</taxon>
        <taxon>Magnoliopsida</taxon>
        <taxon>eudicotyledons</taxon>
        <taxon>Gunneridae</taxon>
        <taxon>Pentapetalae</taxon>
        <taxon>asterids</taxon>
        <taxon>Ericales</taxon>
        <taxon>Ericaceae</taxon>
        <taxon>Ericoideae</taxon>
        <taxon>Rhodoreae</taxon>
        <taxon>Rhododendron</taxon>
    </lineage>
</organism>
<proteinExistence type="predicted"/>
<dbReference type="Proteomes" id="UP001062846">
    <property type="component" value="Chromosome 8"/>
</dbReference>
<protein>
    <submittedName>
        <fullName evidence="1">Uncharacterized protein</fullName>
    </submittedName>
</protein>